<dbReference type="Gene3D" id="4.10.60.10">
    <property type="entry name" value="Zinc finger, CCHC-type"/>
    <property type="match status" value="1"/>
</dbReference>
<keyword evidence="1" id="KW-0479">Metal-binding</keyword>
<dbReference type="SMART" id="SM00343">
    <property type="entry name" value="ZnF_C2HC"/>
    <property type="match status" value="1"/>
</dbReference>
<reference evidence="4" key="1">
    <citation type="journal article" date="2022" name="Int. J. Mol. Sci.">
        <title>Draft Genome of Tanacetum Coccineum: Genomic Comparison of Closely Related Tanacetum-Family Plants.</title>
        <authorList>
            <person name="Yamashiro T."/>
            <person name="Shiraishi A."/>
            <person name="Nakayama K."/>
            <person name="Satake H."/>
        </authorList>
    </citation>
    <scope>NUCLEOTIDE SEQUENCE</scope>
</reference>
<evidence type="ECO:0000313" key="5">
    <source>
        <dbReference type="Proteomes" id="UP001151760"/>
    </source>
</evidence>
<reference evidence="4" key="2">
    <citation type="submission" date="2022-01" db="EMBL/GenBank/DDBJ databases">
        <authorList>
            <person name="Yamashiro T."/>
            <person name="Shiraishi A."/>
            <person name="Satake H."/>
            <person name="Nakayama K."/>
        </authorList>
    </citation>
    <scope>NUCLEOTIDE SEQUENCE</scope>
</reference>
<protein>
    <submittedName>
        <fullName evidence="4">Integrase, catalytic region, zinc finger, CCHC-type containing protein</fullName>
    </submittedName>
</protein>
<proteinExistence type="predicted"/>
<gene>
    <name evidence="4" type="ORF">Tco_1029204</name>
</gene>
<dbReference type="Proteomes" id="UP001151760">
    <property type="component" value="Unassembled WGS sequence"/>
</dbReference>
<dbReference type="InterPro" id="IPR001878">
    <property type="entry name" value="Znf_CCHC"/>
</dbReference>
<keyword evidence="1" id="KW-0862">Zinc</keyword>
<dbReference type="InterPro" id="IPR036875">
    <property type="entry name" value="Znf_CCHC_sf"/>
</dbReference>
<feature type="coiled-coil region" evidence="2">
    <location>
        <begin position="120"/>
        <end position="164"/>
    </location>
</feature>
<dbReference type="PROSITE" id="PS50158">
    <property type="entry name" value="ZF_CCHC"/>
    <property type="match status" value="1"/>
</dbReference>
<dbReference type="Pfam" id="PF00098">
    <property type="entry name" value="zf-CCHC"/>
    <property type="match status" value="1"/>
</dbReference>
<dbReference type="SUPFAM" id="SSF57756">
    <property type="entry name" value="Retrovirus zinc finger-like domains"/>
    <property type="match status" value="1"/>
</dbReference>
<organism evidence="4 5">
    <name type="scientific">Tanacetum coccineum</name>
    <dbReference type="NCBI Taxonomy" id="301880"/>
    <lineage>
        <taxon>Eukaryota</taxon>
        <taxon>Viridiplantae</taxon>
        <taxon>Streptophyta</taxon>
        <taxon>Embryophyta</taxon>
        <taxon>Tracheophyta</taxon>
        <taxon>Spermatophyta</taxon>
        <taxon>Magnoliopsida</taxon>
        <taxon>eudicotyledons</taxon>
        <taxon>Gunneridae</taxon>
        <taxon>Pentapetalae</taxon>
        <taxon>asterids</taxon>
        <taxon>campanulids</taxon>
        <taxon>Asterales</taxon>
        <taxon>Asteraceae</taxon>
        <taxon>Asteroideae</taxon>
        <taxon>Anthemideae</taxon>
        <taxon>Anthemidinae</taxon>
        <taxon>Tanacetum</taxon>
    </lineage>
</organism>
<evidence type="ECO:0000259" key="3">
    <source>
        <dbReference type="PROSITE" id="PS50158"/>
    </source>
</evidence>
<keyword evidence="5" id="KW-1185">Reference proteome</keyword>
<sequence>MELYMLNRPHGRMILTSVEKGPLVWPLITVDEATRLKEYIELTPAEAIQADCDSQAGRQTTYVAGTMRKYTPGASGSNTGKQRTVICYNCKGEGHISKQCTMPKRKRDGNVVHLMDQLNHEGSNEQYAEIERLKQTLSEQVQEKDSLMKTVSDFKNDLKMEENRNID</sequence>
<evidence type="ECO:0000256" key="2">
    <source>
        <dbReference type="SAM" id="Coils"/>
    </source>
</evidence>
<keyword evidence="2" id="KW-0175">Coiled coil</keyword>
<feature type="domain" description="CCHC-type" evidence="3">
    <location>
        <begin position="87"/>
        <end position="100"/>
    </location>
</feature>
<evidence type="ECO:0000256" key="1">
    <source>
        <dbReference type="PROSITE-ProRule" id="PRU00047"/>
    </source>
</evidence>
<evidence type="ECO:0000313" key="4">
    <source>
        <dbReference type="EMBL" id="GJT69918.1"/>
    </source>
</evidence>
<name>A0ABQ5G415_9ASTR</name>
<comment type="caution">
    <text evidence="4">The sequence shown here is derived from an EMBL/GenBank/DDBJ whole genome shotgun (WGS) entry which is preliminary data.</text>
</comment>
<accession>A0ABQ5G415</accession>
<keyword evidence="1" id="KW-0863">Zinc-finger</keyword>
<dbReference type="EMBL" id="BQNB010018032">
    <property type="protein sequence ID" value="GJT69918.1"/>
    <property type="molecule type" value="Genomic_DNA"/>
</dbReference>